<dbReference type="InterPro" id="IPR020846">
    <property type="entry name" value="MFS_dom"/>
</dbReference>
<keyword evidence="4 7" id="KW-0812">Transmembrane</keyword>
<dbReference type="InterPro" id="IPR010290">
    <property type="entry name" value="TM_effector"/>
</dbReference>
<evidence type="ECO:0000256" key="7">
    <source>
        <dbReference type="SAM" id="Phobius"/>
    </source>
</evidence>
<feature type="transmembrane region" description="Helical" evidence="7">
    <location>
        <begin position="12"/>
        <end position="35"/>
    </location>
</feature>
<feature type="transmembrane region" description="Helical" evidence="7">
    <location>
        <begin position="281"/>
        <end position="298"/>
    </location>
</feature>
<dbReference type="GO" id="GO:0005886">
    <property type="term" value="C:plasma membrane"/>
    <property type="evidence" value="ECO:0007669"/>
    <property type="project" value="UniProtKB-SubCell"/>
</dbReference>
<feature type="domain" description="Major facilitator superfamily (MFS) profile" evidence="8">
    <location>
        <begin position="216"/>
        <end position="398"/>
    </location>
</feature>
<evidence type="ECO:0000256" key="6">
    <source>
        <dbReference type="ARBA" id="ARBA00023136"/>
    </source>
</evidence>
<dbReference type="PROSITE" id="PS50850">
    <property type="entry name" value="MFS"/>
    <property type="match status" value="1"/>
</dbReference>
<dbReference type="Gene3D" id="1.20.1250.20">
    <property type="entry name" value="MFS general substrate transporter like domains"/>
    <property type="match status" value="1"/>
</dbReference>
<evidence type="ECO:0000313" key="9">
    <source>
        <dbReference type="EMBL" id="RCW16872.1"/>
    </source>
</evidence>
<evidence type="ECO:0000256" key="3">
    <source>
        <dbReference type="ARBA" id="ARBA00022475"/>
    </source>
</evidence>
<evidence type="ECO:0000256" key="5">
    <source>
        <dbReference type="ARBA" id="ARBA00022989"/>
    </source>
</evidence>
<reference evidence="9 10" key="1">
    <citation type="journal article" date="2018" name="Sci. Rep.">
        <title>Network-guided genomic and metagenomic analysis of the faecal microbiota of the critically endangered kakapo.</title>
        <authorList>
            <person name="Waite D.W."/>
            <person name="Dsouza M."/>
            <person name="Sekiguchi Y."/>
            <person name="Hugenholtz P."/>
            <person name="Taylor M.W."/>
        </authorList>
    </citation>
    <scope>NUCLEOTIDE SEQUENCE [LARGE SCALE GENOMIC DNA]</scope>
    <source>
        <strain evidence="9 10">BI02</strain>
    </source>
</reference>
<evidence type="ECO:0000256" key="1">
    <source>
        <dbReference type="ARBA" id="ARBA00004651"/>
    </source>
</evidence>
<dbReference type="PANTHER" id="PTHR23513:SF6">
    <property type="entry name" value="MAJOR FACILITATOR SUPERFAMILY ASSOCIATED DOMAIN-CONTAINING PROTEIN"/>
    <property type="match status" value="1"/>
</dbReference>
<evidence type="ECO:0000256" key="2">
    <source>
        <dbReference type="ARBA" id="ARBA00022448"/>
    </source>
</evidence>
<dbReference type="Proteomes" id="UP000253215">
    <property type="component" value="Unassembled WGS sequence"/>
</dbReference>
<evidence type="ECO:0000313" key="10">
    <source>
        <dbReference type="Proteomes" id="UP000253215"/>
    </source>
</evidence>
<comment type="subcellular location">
    <subcellularLocation>
        <location evidence="1">Cell membrane</location>
        <topology evidence="1">Multi-pass membrane protein</topology>
    </subcellularLocation>
</comment>
<dbReference type="GO" id="GO:0022857">
    <property type="term" value="F:transmembrane transporter activity"/>
    <property type="evidence" value="ECO:0007669"/>
    <property type="project" value="InterPro"/>
</dbReference>
<gene>
    <name evidence="9" type="ORF">CAC02_06185</name>
</gene>
<dbReference type="EMBL" id="NETH01000025">
    <property type="protein sequence ID" value="RCW16872.1"/>
    <property type="molecule type" value="Genomic_DNA"/>
</dbReference>
<sequence length="398" mass="44368">MILRKYKDFCQLFLGRLISNCGDSIYTIVLSWYVLEMTNSAWYVGVLNFLIFIPNTFSFIFGKKIDSLPKKHLLVFLELAQLLAVLGIILGIALRGVNTNLSLAIIFSCVFIASTVGLNTYTVQDALVPKIVPTKDLAKAEMYMSVAYNGTEYVFTAISGFLLSVLSYIPLLLIDVLTFLSSILLFRQISFKEKIEKTHEQTDFWSGLRFIWQNKVVFSITLGGAIVNFLFGGFNVYQLLIAKDVGNSAFYGLLVSACAVGTLLGTTVVANFVLQKFSLGQAFWLATAIFGIGIGSTAMVHSRLVLLLIWFISCLFLGITHVAQKPILQTEIPDEHLGEVFSAFYTVTIPTLAIGSLIFGYVAKTMSWRLFLVLFAMALLLVSLLYFSNRKLRHYDIS</sequence>
<proteinExistence type="predicted"/>
<feature type="transmembrane region" description="Helical" evidence="7">
    <location>
        <begin position="73"/>
        <end position="94"/>
    </location>
</feature>
<organism evidence="9 10">
    <name type="scientific">Streptococcus gallolyticus</name>
    <dbReference type="NCBI Taxonomy" id="315405"/>
    <lineage>
        <taxon>Bacteria</taxon>
        <taxon>Bacillati</taxon>
        <taxon>Bacillota</taxon>
        <taxon>Bacilli</taxon>
        <taxon>Lactobacillales</taxon>
        <taxon>Streptococcaceae</taxon>
        <taxon>Streptococcus</taxon>
    </lineage>
</organism>
<dbReference type="InterPro" id="IPR036259">
    <property type="entry name" value="MFS_trans_sf"/>
</dbReference>
<keyword evidence="2" id="KW-0813">Transport</keyword>
<comment type="caution">
    <text evidence="9">The sequence shown here is derived from an EMBL/GenBank/DDBJ whole genome shotgun (WGS) entry which is preliminary data.</text>
</comment>
<dbReference type="CDD" id="cd06173">
    <property type="entry name" value="MFS_MefA_like"/>
    <property type="match status" value="1"/>
</dbReference>
<feature type="transmembrane region" description="Helical" evidence="7">
    <location>
        <begin position="304"/>
        <end position="323"/>
    </location>
</feature>
<keyword evidence="6 7" id="KW-0472">Membrane</keyword>
<feature type="transmembrane region" description="Helical" evidence="7">
    <location>
        <begin position="249"/>
        <end position="274"/>
    </location>
</feature>
<feature type="transmembrane region" description="Helical" evidence="7">
    <location>
        <begin position="216"/>
        <end position="237"/>
    </location>
</feature>
<feature type="transmembrane region" description="Helical" evidence="7">
    <location>
        <begin position="368"/>
        <end position="387"/>
    </location>
</feature>
<evidence type="ECO:0000256" key="4">
    <source>
        <dbReference type="ARBA" id="ARBA00022692"/>
    </source>
</evidence>
<keyword evidence="5 7" id="KW-1133">Transmembrane helix</keyword>
<feature type="transmembrane region" description="Helical" evidence="7">
    <location>
        <begin position="41"/>
        <end position="61"/>
    </location>
</feature>
<dbReference type="AlphaFoldDB" id="A0A368UFZ1"/>
<dbReference type="PANTHER" id="PTHR23513">
    <property type="entry name" value="INTEGRAL MEMBRANE EFFLUX PROTEIN-RELATED"/>
    <property type="match status" value="1"/>
</dbReference>
<name>A0A368UFZ1_9STRE</name>
<evidence type="ECO:0000259" key="8">
    <source>
        <dbReference type="PROSITE" id="PS50850"/>
    </source>
</evidence>
<accession>A0A368UFZ1</accession>
<keyword evidence="3" id="KW-1003">Cell membrane</keyword>
<feature type="transmembrane region" description="Helical" evidence="7">
    <location>
        <begin position="343"/>
        <end position="362"/>
    </location>
</feature>
<feature type="transmembrane region" description="Helical" evidence="7">
    <location>
        <begin position="100"/>
        <end position="121"/>
    </location>
</feature>
<dbReference type="Pfam" id="PF05977">
    <property type="entry name" value="MFS_3"/>
    <property type="match status" value="1"/>
</dbReference>
<dbReference type="SUPFAM" id="SSF103473">
    <property type="entry name" value="MFS general substrate transporter"/>
    <property type="match status" value="1"/>
</dbReference>
<protein>
    <submittedName>
        <fullName evidence="9">MFS transporter</fullName>
    </submittedName>
</protein>